<evidence type="ECO:0000256" key="1">
    <source>
        <dbReference type="ARBA" id="ARBA00008520"/>
    </source>
</evidence>
<dbReference type="GO" id="GO:1901982">
    <property type="term" value="F:maltose binding"/>
    <property type="evidence" value="ECO:0007669"/>
    <property type="project" value="TreeGrafter"/>
</dbReference>
<evidence type="ECO:0000313" key="4">
    <source>
        <dbReference type="EMBL" id="SVE06104.1"/>
    </source>
</evidence>
<reference evidence="4" key="1">
    <citation type="submission" date="2018-05" db="EMBL/GenBank/DDBJ databases">
        <authorList>
            <person name="Lanie J.A."/>
            <person name="Ng W.-L."/>
            <person name="Kazmierczak K.M."/>
            <person name="Andrzejewski T.M."/>
            <person name="Davidsen T.M."/>
            <person name="Wayne K.J."/>
            <person name="Tettelin H."/>
            <person name="Glass J.I."/>
            <person name="Rusch D."/>
            <person name="Podicherti R."/>
            <person name="Tsui H.-C.T."/>
            <person name="Winkler M.E."/>
        </authorList>
    </citation>
    <scope>NUCLEOTIDE SEQUENCE</scope>
</reference>
<dbReference type="GO" id="GO:0015768">
    <property type="term" value="P:maltose transport"/>
    <property type="evidence" value="ECO:0007669"/>
    <property type="project" value="TreeGrafter"/>
</dbReference>
<organism evidence="4">
    <name type="scientific">marine metagenome</name>
    <dbReference type="NCBI Taxonomy" id="408172"/>
    <lineage>
        <taxon>unclassified sequences</taxon>
        <taxon>metagenomes</taxon>
        <taxon>ecological metagenomes</taxon>
    </lineage>
</organism>
<proteinExistence type="inferred from homology"/>
<dbReference type="Gene3D" id="3.40.190.10">
    <property type="entry name" value="Periplasmic binding protein-like II"/>
    <property type="match status" value="2"/>
</dbReference>
<keyword evidence="2" id="KW-0813">Transport</keyword>
<dbReference type="InterPro" id="IPR006059">
    <property type="entry name" value="SBP"/>
</dbReference>
<dbReference type="GO" id="GO:0042956">
    <property type="term" value="P:maltodextrin transmembrane transport"/>
    <property type="evidence" value="ECO:0007669"/>
    <property type="project" value="TreeGrafter"/>
</dbReference>
<protein>
    <recommendedName>
        <fullName evidence="5">Extracellular solute-binding protein</fullName>
    </recommendedName>
</protein>
<gene>
    <name evidence="4" type="ORF">METZ01_LOCUS458958</name>
</gene>
<dbReference type="PANTHER" id="PTHR30061">
    <property type="entry name" value="MALTOSE-BINDING PERIPLASMIC PROTEIN"/>
    <property type="match status" value="1"/>
</dbReference>
<keyword evidence="3" id="KW-0732">Signal</keyword>
<evidence type="ECO:0008006" key="5">
    <source>
        <dbReference type="Google" id="ProtNLM"/>
    </source>
</evidence>
<accession>A0A383AEJ2</accession>
<comment type="similarity">
    <text evidence="1">Belongs to the bacterial solute-binding protein 1 family.</text>
</comment>
<dbReference type="EMBL" id="UINC01191449">
    <property type="protein sequence ID" value="SVE06104.1"/>
    <property type="molecule type" value="Genomic_DNA"/>
</dbReference>
<name>A0A383AEJ2_9ZZZZ</name>
<dbReference type="Pfam" id="PF01547">
    <property type="entry name" value="SBP_bac_1"/>
    <property type="match status" value="1"/>
</dbReference>
<dbReference type="PANTHER" id="PTHR30061:SF50">
    <property type="entry name" value="MALTOSE_MALTODEXTRIN-BINDING PERIPLASMIC PROTEIN"/>
    <property type="match status" value="1"/>
</dbReference>
<sequence>MHCNKQTGIFCMFLFLLSCSTDNKELSKINIWHQMHYENRNVLREVCDEYENQHPDIKINLTYRETEELRTNFQSSAMGGSGPELIYGPSDQVGPFATMGIIQPLESLFEESFFRQFVDNAVVHYKGHKWMVGDVVGNHLMLLYNKQMLSSPPLNTDELIKMGKQLTLDLDSDGKIDQY</sequence>
<feature type="non-terminal residue" evidence="4">
    <location>
        <position position="179"/>
    </location>
</feature>
<dbReference type="AlphaFoldDB" id="A0A383AEJ2"/>
<dbReference type="GO" id="GO:0055052">
    <property type="term" value="C:ATP-binding cassette (ABC) transporter complex, substrate-binding subunit-containing"/>
    <property type="evidence" value="ECO:0007669"/>
    <property type="project" value="TreeGrafter"/>
</dbReference>
<evidence type="ECO:0000256" key="3">
    <source>
        <dbReference type="ARBA" id="ARBA00022729"/>
    </source>
</evidence>
<dbReference type="SUPFAM" id="SSF53850">
    <property type="entry name" value="Periplasmic binding protein-like II"/>
    <property type="match status" value="1"/>
</dbReference>
<evidence type="ECO:0000256" key="2">
    <source>
        <dbReference type="ARBA" id="ARBA00022448"/>
    </source>
</evidence>
<dbReference type="PROSITE" id="PS51257">
    <property type="entry name" value="PROKAR_LIPOPROTEIN"/>
    <property type="match status" value="1"/>
</dbReference>